<comment type="caution">
    <text evidence="1">The sequence shown here is derived from an EMBL/GenBank/DDBJ whole genome shotgun (WGS) entry which is preliminary data.</text>
</comment>
<gene>
    <name evidence="1" type="ORF">AB3X52_10325</name>
</gene>
<dbReference type="Proteomes" id="UP001556631">
    <property type="component" value="Unassembled WGS sequence"/>
</dbReference>
<evidence type="ECO:0000313" key="2">
    <source>
        <dbReference type="Proteomes" id="UP001556631"/>
    </source>
</evidence>
<dbReference type="InterPro" id="IPR036237">
    <property type="entry name" value="Xyl_isomerase-like_sf"/>
</dbReference>
<name>A0ABV3SYJ5_9ACTN</name>
<keyword evidence="2" id="KW-1185">Reference proteome</keyword>
<evidence type="ECO:0008006" key="3">
    <source>
        <dbReference type="Google" id="ProtNLM"/>
    </source>
</evidence>
<proteinExistence type="predicted"/>
<sequence length="374" mass="41853">MTMKRGVSLYSYQQSQFFKELDLEAQIREVGQNLGGATGIELIDEMSLHYPDPGPEFLARWHHWMDEYGTRPVAMDVGMDVLQFRDHVMTHRECADRLIHDIRLAKSLGFGIVRTLSVVPIDIMEMALPIAEELDIRLGKEIHQPMRLEGQQVAEIIELADRTGSSHLGIVPDLGIFQFKLSQAQLAWFGRRGAQQSAQDASVELALGIRDGSAPFDHTGLFAHTAGNLRSDFARYLSSGTAPADELSAFEGVKTWTDERVDAPGAIDYTVVAEALMFSHTSADRLRELAPYVTHVHGKFNHMSEVPGRPGQYHDDAIDYPAAIGALKAGGFDGYVNSEYEGQRYWQDRTVDDLQSEVEQVRRHQEMLTRLIAA</sequence>
<dbReference type="SUPFAM" id="SSF51658">
    <property type="entry name" value="Xylose isomerase-like"/>
    <property type="match status" value="2"/>
</dbReference>
<evidence type="ECO:0000313" key="1">
    <source>
        <dbReference type="EMBL" id="MEX0428015.1"/>
    </source>
</evidence>
<dbReference type="Gene3D" id="3.20.20.150">
    <property type="entry name" value="Divalent-metal-dependent TIM barrel enzymes"/>
    <property type="match status" value="1"/>
</dbReference>
<dbReference type="EMBL" id="JBFPJR010000015">
    <property type="protein sequence ID" value="MEX0428015.1"/>
    <property type="molecule type" value="Genomic_DNA"/>
</dbReference>
<protein>
    <recommendedName>
        <fullName evidence="3">Xylose isomerase</fullName>
    </recommendedName>
</protein>
<dbReference type="RefSeq" id="WP_367993936.1">
    <property type="nucleotide sequence ID" value="NZ_JBFPJR010000015.1"/>
</dbReference>
<accession>A0ABV3SYJ5</accession>
<reference evidence="1 2" key="1">
    <citation type="submission" date="2024-07" db="EMBL/GenBank/DDBJ databases">
        <authorList>
            <person name="Lee S."/>
            <person name="Kang M."/>
        </authorList>
    </citation>
    <scope>NUCLEOTIDE SEQUENCE [LARGE SCALE GENOMIC DNA]</scope>
    <source>
        <strain evidence="1 2">DS6</strain>
    </source>
</reference>
<organism evidence="1 2">
    <name type="scientific">Nocardioides eburneus</name>
    <dbReference type="NCBI Taxonomy" id="3231482"/>
    <lineage>
        <taxon>Bacteria</taxon>
        <taxon>Bacillati</taxon>
        <taxon>Actinomycetota</taxon>
        <taxon>Actinomycetes</taxon>
        <taxon>Propionibacteriales</taxon>
        <taxon>Nocardioidaceae</taxon>
        <taxon>Nocardioides</taxon>
    </lineage>
</organism>